<sequence length="421" mass="44890">MKDLKKTLYLGLGLGVKLIAGLFAVKLCAQLLGPEAFGVTGQLGSLLSVVSLLAGAGVSVGMTKVYAGAEFPPESRPDWIRAARWIALGSAGLLSVLFLLASGWVSEQLFNGNEHSHWLLGGLVLGTLPVAFAGIGQGKINGSHRDDLYALSIALGSALGLLGLWGLGRYLGPTGALLGMIWLVVAQALVMNLFGARIGRTPASSATAAATATIPELKSKARFLLGYGMLSIAAGAIIPIVYIFIRLLVQEHNGDRIFGLWQASLRISEAYNQLPLMLLSVVLFARFASSAAEPLNLEQVRKTYLFIAAMMAGIAGFVYLTRPYWIELVFTSDFAPMEAFVPWQLAGDSLKILSYVGTTILAARGAVKLCIYGELLQGVLLGASSLLLVPQFPVHGMFYAYVLSYAIYFAATATTLLRTKR</sequence>
<keyword evidence="4 6" id="KW-1133">Transmembrane helix</keyword>
<proteinExistence type="predicted"/>
<keyword evidence="2" id="KW-1003">Cell membrane</keyword>
<keyword evidence="5 6" id="KW-0472">Membrane</keyword>
<dbReference type="InterPro" id="IPR050833">
    <property type="entry name" value="Poly_Biosynth_Transport"/>
</dbReference>
<feature type="transmembrane region" description="Helical" evidence="6">
    <location>
        <begin position="117"/>
        <end position="136"/>
    </location>
</feature>
<feature type="transmembrane region" description="Helical" evidence="6">
    <location>
        <begin position="7"/>
        <end position="25"/>
    </location>
</feature>
<comment type="subcellular location">
    <subcellularLocation>
        <location evidence="1">Cell membrane</location>
        <topology evidence="1">Multi-pass membrane protein</topology>
    </subcellularLocation>
</comment>
<evidence type="ECO:0000256" key="6">
    <source>
        <dbReference type="SAM" id="Phobius"/>
    </source>
</evidence>
<keyword evidence="3 6" id="KW-0812">Transmembrane</keyword>
<accession>A0A2S9K1Y0</accession>
<dbReference type="GO" id="GO:0005886">
    <property type="term" value="C:plasma membrane"/>
    <property type="evidence" value="ECO:0007669"/>
    <property type="project" value="UniProtKB-SubCell"/>
</dbReference>
<feature type="transmembrane region" description="Helical" evidence="6">
    <location>
        <begin position="85"/>
        <end position="105"/>
    </location>
</feature>
<feature type="transmembrane region" description="Helical" evidence="6">
    <location>
        <begin position="45"/>
        <end position="65"/>
    </location>
</feature>
<evidence type="ECO:0000256" key="4">
    <source>
        <dbReference type="ARBA" id="ARBA00022989"/>
    </source>
</evidence>
<dbReference type="PANTHER" id="PTHR30250">
    <property type="entry name" value="PST FAMILY PREDICTED COLANIC ACID TRANSPORTER"/>
    <property type="match status" value="1"/>
</dbReference>
<evidence type="ECO:0000313" key="8">
    <source>
        <dbReference type="Proteomes" id="UP000238589"/>
    </source>
</evidence>
<dbReference type="PANTHER" id="PTHR30250:SF30">
    <property type="entry name" value="LIPID III FLIPPASE"/>
    <property type="match status" value="1"/>
</dbReference>
<feature type="transmembrane region" description="Helical" evidence="6">
    <location>
        <begin position="224"/>
        <end position="245"/>
    </location>
</feature>
<feature type="transmembrane region" description="Helical" evidence="6">
    <location>
        <begin position="398"/>
        <end position="417"/>
    </location>
</feature>
<reference evidence="7 8" key="1">
    <citation type="submission" date="2018-03" db="EMBL/GenBank/DDBJ databases">
        <title>Comparative genomics illustrates the genes involved in a hyperalkaliphilic mechanisms of Serpentinomonas isolated from highly-alkaline calcium-rich serpentinized springs.</title>
        <authorList>
            <person name="Suzuki S."/>
            <person name="Ishii S."/>
            <person name="Walworth N."/>
            <person name="Bird L."/>
            <person name="Kuenen J.G."/>
            <person name="Nealson K.H."/>
        </authorList>
    </citation>
    <scope>NUCLEOTIDE SEQUENCE [LARGE SCALE GENOMIC DNA]</scope>
    <source>
        <strain evidence="7 8">P1</strain>
    </source>
</reference>
<feature type="transmembrane region" description="Helical" evidence="6">
    <location>
        <begin position="375"/>
        <end position="392"/>
    </location>
</feature>
<feature type="transmembrane region" description="Helical" evidence="6">
    <location>
        <begin position="304"/>
        <end position="321"/>
    </location>
</feature>
<keyword evidence="8" id="KW-1185">Reference proteome</keyword>
<protein>
    <recommendedName>
        <fullName evidence="9">O-antigen translocase</fullName>
    </recommendedName>
</protein>
<dbReference type="OrthoDB" id="9769862at2"/>
<gene>
    <name evidence="7" type="ORF">C6P64_14765</name>
</gene>
<evidence type="ECO:0000256" key="2">
    <source>
        <dbReference type="ARBA" id="ARBA00022475"/>
    </source>
</evidence>
<evidence type="ECO:0000256" key="5">
    <source>
        <dbReference type="ARBA" id="ARBA00023136"/>
    </source>
</evidence>
<comment type="caution">
    <text evidence="7">The sequence shown here is derived from an EMBL/GenBank/DDBJ whole genome shotgun (WGS) entry which is preliminary data.</text>
</comment>
<feature type="transmembrane region" description="Helical" evidence="6">
    <location>
        <begin position="341"/>
        <end position="363"/>
    </location>
</feature>
<evidence type="ECO:0000256" key="1">
    <source>
        <dbReference type="ARBA" id="ARBA00004651"/>
    </source>
</evidence>
<evidence type="ECO:0000256" key="3">
    <source>
        <dbReference type="ARBA" id="ARBA00022692"/>
    </source>
</evidence>
<feature type="transmembrane region" description="Helical" evidence="6">
    <location>
        <begin position="148"/>
        <end position="168"/>
    </location>
</feature>
<evidence type="ECO:0000313" key="7">
    <source>
        <dbReference type="EMBL" id="PRD64365.1"/>
    </source>
</evidence>
<evidence type="ECO:0008006" key="9">
    <source>
        <dbReference type="Google" id="ProtNLM"/>
    </source>
</evidence>
<dbReference type="AlphaFoldDB" id="A0A2S9K1Y0"/>
<organism evidence="7 8">
    <name type="scientific">Malikia granosa</name>
    <dbReference type="NCBI Taxonomy" id="263067"/>
    <lineage>
        <taxon>Bacteria</taxon>
        <taxon>Pseudomonadati</taxon>
        <taxon>Pseudomonadota</taxon>
        <taxon>Betaproteobacteria</taxon>
        <taxon>Burkholderiales</taxon>
        <taxon>Comamonadaceae</taxon>
        <taxon>Malikia</taxon>
    </lineage>
</organism>
<dbReference type="RefSeq" id="WP_105749322.1">
    <property type="nucleotide sequence ID" value="NZ_PVLQ01000072.1"/>
</dbReference>
<name>A0A2S9K1Y0_9BURK</name>
<feature type="transmembrane region" description="Helical" evidence="6">
    <location>
        <begin position="274"/>
        <end position="292"/>
    </location>
</feature>
<dbReference type="EMBL" id="PVLQ01000072">
    <property type="protein sequence ID" value="PRD64365.1"/>
    <property type="molecule type" value="Genomic_DNA"/>
</dbReference>
<feature type="transmembrane region" description="Helical" evidence="6">
    <location>
        <begin position="174"/>
        <end position="194"/>
    </location>
</feature>
<dbReference type="Proteomes" id="UP000238589">
    <property type="component" value="Unassembled WGS sequence"/>
</dbReference>